<comment type="caution">
    <text evidence="3">The sequence shown here is derived from an EMBL/GenBank/DDBJ whole genome shotgun (WGS) entry which is preliminary data.</text>
</comment>
<sequence>MAEKEKRLPLLLYAAILIVVGAAVLFAFLAVVLGIQPPEIPSVQFPGGSQPGENQSAENTAENAPPPVWPEKGGEFVPPRITPPPESLPAVGENEVLIRWFVAIGIRSTSWGGPIERIAENDPFYNVPTFEIPLPTYYDPNFRIGFNVKRRPLIPENVVINIYYENKIEFKNFVIKPENKIYSVEGELISKESARILNAGEVVALWGDRKNPPIIEISKHEVEDFFYTLDVQVDRTKFLFYLSDLYPREILTIEGYAKLSPEEAEKILSDLTLKTSVLITGEEISSVGMSIENKGTFGFSLYAVIEKYSNSDFITVERWFAEGENYITGNIGPLMYRQP</sequence>
<feature type="compositionally biased region" description="Polar residues" evidence="1">
    <location>
        <begin position="51"/>
        <end position="62"/>
    </location>
</feature>
<reference evidence="3 4" key="1">
    <citation type="journal article" date="2016" name="Nat. Microbiol.">
        <title>Genomic inference of the metabolism of cosmopolitan subsurface Archaea, Hadesarchaea.</title>
        <authorList>
            <person name="Baker B.J."/>
            <person name="Saw J.H."/>
            <person name="Lind A.E."/>
            <person name="Lazar C.S."/>
            <person name="Hinrichs K.-U."/>
            <person name="Teske A.P."/>
            <person name="Ettema T.J."/>
        </authorList>
    </citation>
    <scope>NUCLEOTIDE SEQUENCE [LARGE SCALE GENOMIC DNA]</scope>
</reference>
<evidence type="ECO:0000256" key="1">
    <source>
        <dbReference type="SAM" id="MobiDB-lite"/>
    </source>
</evidence>
<evidence type="ECO:0000313" key="3">
    <source>
        <dbReference type="EMBL" id="KUO41943.1"/>
    </source>
</evidence>
<evidence type="ECO:0000313" key="4">
    <source>
        <dbReference type="Proteomes" id="UP000074294"/>
    </source>
</evidence>
<evidence type="ECO:0000256" key="2">
    <source>
        <dbReference type="SAM" id="Phobius"/>
    </source>
</evidence>
<dbReference type="STRING" id="1776334.APZ16_06275"/>
<protein>
    <submittedName>
        <fullName evidence="3">Uncharacterized protein</fullName>
    </submittedName>
</protein>
<gene>
    <name evidence="3" type="ORF">APZ16_06275</name>
</gene>
<accession>A0A147JZA0</accession>
<feature type="transmembrane region" description="Helical" evidence="2">
    <location>
        <begin position="12"/>
        <end position="35"/>
    </location>
</feature>
<keyword evidence="2" id="KW-0812">Transmembrane</keyword>
<proteinExistence type="predicted"/>
<dbReference type="EMBL" id="LQMQ01000012">
    <property type="protein sequence ID" value="KUO41943.1"/>
    <property type="molecule type" value="Genomic_DNA"/>
</dbReference>
<feature type="region of interest" description="Disordered" evidence="1">
    <location>
        <begin position="44"/>
        <end position="68"/>
    </location>
</feature>
<keyword evidence="2" id="KW-1133">Transmembrane helix</keyword>
<dbReference type="AlphaFoldDB" id="A0A147JZA0"/>
<name>A0A147JZA0_HADYE</name>
<dbReference type="Proteomes" id="UP000074294">
    <property type="component" value="Unassembled WGS sequence"/>
</dbReference>
<organism evidence="3 4">
    <name type="scientific">Hadarchaeum yellowstonense</name>
    <dbReference type="NCBI Taxonomy" id="1776334"/>
    <lineage>
        <taxon>Archaea</taxon>
        <taxon>Methanobacteriati</taxon>
        <taxon>Candidatus Hadarchaeota</taxon>
        <taxon>Candidatus Hadarchaeia</taxon>
        <taxon>Candidatus Hadarchaeales</taxon>
        <taxon>Candidatus Hadarchaeaceae</taxon>
        <taxon>Candidatus Hadarchaeum</taxon>
    </lineage>
</organism>
<keyword evidence="2" id="KW-0472">Membrane</keyword>